<reference evidence="3" key="1">
    <citation type="submission" date="2018-05" db="EMBL/GenBank/DDBJ databases">
        <authorList>
            <person name="You S."/>
        </authorList>
    </citation>
    <scope>NUCLEOTIDE SEQUENCE [LARGE SCALE GENOMIC DNA]</scope>
</reference>
<dbReference type="InterPro" id="IPR011611">
    <property type="entry name" value="PfkB_dom"/>
</dbReference>
<organism evidence="2 3">
    <name type="scientific">Synechococcus phage S-T4</name>
    <dbReference type="NCBI Taxonomy" id="2268578"/>
    <lineage>
        <taxon>Viruses</taxon>
        <taxon>Duplodnaviria</taxon>
        <taxon>Heunggongvirae</taxon>
        <taxon>Uroviricota</taxon>
        <taxon>Caudoviricetes</taxon>
        <taxon>Pantevenvirales</taxon>
        <taxon>Kyanoviridae</taxon>
        <taxon>Tamkungvirus</taxon>
        <taxon>Tamkungvirus ST4</taxon>
    </lineage>
</organism>
<dbReference type="EMBL" id="MH412654">
    <property type="protein sequence ID" value="AXQ70511.1"/>
    <property type="molecule type" value="Genomic_DNA"/>
</dbReference>
<keyword evidence="3" id="KW-1185">Reference proteome</keyword>
<evidence type="ECO:0000313" key="3">
    <source>
        <dbReference type="Proteomes" id="UP000257648"/>
    </source>
</evidence>
<dbReference type="GO" id="GO:0033785">
    <property type="term" value="F:heptose 7-phosphate kinase activity"/>
    <property type="evidence" value="ECO:0007669"/>
    <property type="project" value="TreeGrafter"/>
</dbReference>
<dbReference type="InterPro" id="IPR029056">
    <property type="entry name" value="Ribokinase-like"/>
</dbReference>
<dbReference type="Gene3D" id="3.40.1190.20">
    <property type="match status" value="1"/>
</dbReference>
<protein>
    <submittedName>
        <fullName evidence="2">Cytidyltransferase-related protein</fullName>
    </submittedName>
</protein>
<dbReference type="PANTHER" id="PTHR46969:SF1">
    <property type="entry name" value="BIFUNCTIONAL PROTEIN HLDE"/>
    <property type="match status" value="1"/>
</dbReference>
<dbReference type="Proteomes" id="UP000257648">
    <property type="component" value="Segment"/>
</dbReference>
<evidence type="ECO:0000313" key="2">
    <source>
        <dbReference type="EMBL" id="AXQ70511.1"/>
    </source>
</evidence>
<proteinExistence type="predicted"/>
<dbReference type="RefSeq" id="YP_009810870.1">
    <property type="nucleotide sequence ID" value="NC_048049.1"/>
</dbReference>
<dbReference type="GeneID" id="55001892"/>
<sequence>MFPGMASNVKANIEAFGCKVDFISNNPEELLKKRYIDDRSGQQLLRVDSGKLVSQPLTESDFYKKCGRIPSGLDYYDAIIFSDYEKGLIPWDVANLICSNYTGKIFVDSKKSDLTCYENAFLKINEFEEEEALAWSENSEVIVTLGKAGAKWANSYFPAPKVDVYDVTGAGDVFLATFAVLHTSGETVQASIKKAILMASKSVQHSGTYQLNKNDIGEIL</sequence>
<dbReference type="PANTHER" id="PTHR46969">
    <property type="entry name" value="BIFUNCTIONAL PROTEIN HLDE"/>
    <property type="match status" value="1"/>
</dbReference>
<dbReference type="GO" id="GO:0033786">
    <property type="term" value="F:heptose-1-phosphate adenylyltransferase activity"/>
    <property type="evidence" value="ECO:0007669"/>
    <property type="project" value="TreeGrafter"/>
</dbReference>
<dbReference type="SUPFAM" id="SSF53613">
    <property type="entry name" value="Ribokinase-like"/>
    <property type="match status" value="1"/>
</dbReference>
<evidence type="ECO:0000259" key="1">
    <source>
        <dbReference type="Pfam" id="PF00294"/>
    </source>
</evidence>
<accession>A0A385EF54</accession>
<keyword evidence="2" id="KW-0808">Transferase</keyword>
<feature type="domain" description="Carbohydrate kinase PfkB" evidence="1">
    <location>
        <begin position="122"/>
        <end position="210"/>
    </location>
</feature>
<dbReference type="KEGG" id="vg:55001892"/>
<dbReference type="Pfam" id="PF00294">
    <property type="entry name" value="PfkB"/>
    <property type="match status" value="1"/>
</dbReference>
<name>A0A385EF54_9CAUD</name>